<keyword evidence="3" id="KW-0067">ATP-binding</keyword>
<dbReference type="PROSITE" id="PS50893">
    <property type="entry name" value="ABC_TRANSPORTER_2"/>
    <property type="match status" value="1"/>
</dbReference>
<dbReference type="Proteomes" id="UP000006055">
    <property type="component" value="Chromosome"/>
</dbReference>
<keyword evidence="1" id="KW-0813">Transport</keyword>
<dbReference type="InterPro" id="IPR027417">
    <property type="entry name" value="P-loop_NTPase"/>
</dbReference>
<dbReference type="InterPro" id="IPR050166">
    <property type="entry name" value="ABC_transporter_ATP-bind"/>
</dbReference>
<evidence type="ECO:0000313" key="6">
    <source>
        <dbReference type="Proteomes" id="UP000006055"/>
    </source>
</evidence>
<dbReference type="KEGG" id="dti:Desti_3219"/>
<dbReference type="PANTHER" id="PTHR42788:SF13">
    <property type="entry name" value="ALIPHATIC SULFONATES IMPORT ATP-BINDING PROTEIN SSUB"/>
    <property type="match status" value="1"/>
</dbReference>
<protein>
    <submittedName>
        <fullName evidence="5">ABC-type nitrate/sulfonate/bicarbonate transport system, ATPase component</fullName>
    </submittedName>
</protein>
<dbReference type="Pfam" id="PF00005">
    <property type="entry name" value="ABC_tran"/>
    <property type="match status" value="1"/>
</dbReference>
<feature type="domain" description="ABC transporter" evidence="4">
    <location>
        <begin position="18"/>
        <end position="245"/>
    </location>
</feature>
<dbReference type="PANTHER" id="PTHR42788">
    <property type="entry name" value="TAURINE IMPORT ATP-BINDING PROTEIN-RELATED"/>
    <property type="match status" value="1"/>
</dbReference>
<evidence type="ECO:0000259" key="4">
    <source>
        <dbReference type="PROSITE" id="PS50893"/>
    </source>
</evidence>
<dbReference type="GO" id="GO:0016887">
    <property type="term" value="F:ATP hydrolysis activity"/>
    <property type="evidence" value="ECO:0007669"/>
    <property type="project" value="InterPro"/>
</dbReference>
<evidence type="ECO:0000256" key="2">
    <source>
        <dbReference type="ARBA" id="ARBA00022741"/>
    </source>
</evidence>
<accession>I4C8I8</accession>
<dbReference type="STRING" id="706587.Desti_3219"/>
<dbReference type="HOGENOM" id="CLU_000604_1_22_7"/>
<organism evidence="5 6">
    <name type="scientific">Desulfomonile tiedjei (strain ATCC 49306 / DSM 6799 / DCB-1)</name>
    <dbReference type="NCBI Taxonomy" id="706587"/>
    <lineage>
        <taxon>Bacteria</taxon>
        <taxon>Pseudomonadati</taxon>
        <taxon>Thermodesulfobacteriota</taxon>
        <taxon>Desulfomonilia</taxon>
        <taxon>Desulfomonilales</taxon>
        <taxon>Desulfomonilaceae</taxon>
        <taxon>Desulfomonile</taxon>
    </lineage>
</organism>
<keyword evidence="6" id="KW-1185">Reference proteome</keyword>
<dbReference type="EMBL" id="CP003360">
    <property type="protein sequence ID" value="AFM25879.1"/>
    <property type="molecule type" value="Genomic_DNA"/>
</dbReference>
<dbReference type="PROSITE" id="PS00211">
    <property type="entry name" value="ABC_TRANSPORTER_1"/>
    <property type="match status" value="1"/>
</dbReference>
<dbReference type="Gene3D" id="3.40.50.300">
    <property type="entry name" value="P-loop containing nucleotide triphosphate hydrolases"/>
    <property type="match status" value="1"/>
</dbReference>
<dbReference type="AlphaFoldDB" id="I4C8I8"/>
<name>I4C8I8_DESTA</name>
<dbReference type="SUPFAM" id="SSF52540">
    <property type="entry name" value="P-loop containing nucleoside triphosphate hydrolases"/>
    <property type="match status" value="1"/>
</dbReference>
<dbReference type="eggNOG" id="COG1116">
    <property type="taxonomic scope" value="Bacteria"/>
</dbReference>
<dbReference type="SMART" id="SM00382">
    <property type="entry name" value="AAA"/>
    <property type="match status" value="1"/>
</dbReference>
<evidence type="ECO:0000256" key="1">
    <source>
        <dbReference type="ARBA" id="ARBA00022448"/>
    </source>
</evidence>
<dbReference type="InterPro" id="IPR003593">
    <property type="entry name" value="AAA+_ATPase"/>
</dbReference>
<dbReference type="CDD" id="cd03293">
    <property type="entry name" value="ABC_NrtD_SsuB_transporters"/>
    <property type="match status" value="1"/>
</dbReference>
<keyword evidence="2" id="KW-0547">Nucleotide-binding</keyword>
<gene>
    <name evidence="5" type="ordered locus">Desti_3219</name>
</gene>
<evidence type="ECO:0000313" key="5">
    <source>
        <dbReference type="EMBL" id="AFM25879.1"/>
    </source>
</evidence>
<dbReference type="GO" id="GO:0005524">
    <property type="term" value="F:ATP binding"/>
    <property type="evidence" value="ECO:0007669"/>
    <property type="project" value="UniProtKB-KW"/>
</dbReference>
<proteinExistence type="predicted"/>
<reference evidence="6" key="1">
    <citation type="submission" date="2012-06" db="EMBL/GenBank/DDBJ databases">
        <title>Complete sequence of chromosome of Desulfomonile tiedjei DSM 6799.</title>
        <authorList>
            <person name="Lucas S."/>
            <person name="Copeland A."/>
            <person name="Lapidus A."/>
            <person name="Glavina del Rio T."/>
            <person name="Dalin E."/>
            <person name="Tice H."/>
            <person name="Bruce D."/>
            <person name="Goodwin L."/>
            <person name="Pitluck S."/>
            <person name="Peters L."/>
            <person name="Ovchinnikova G."/>
            <person name="Zeytun A."/>
            <person name="Lu M."/>
            <person name="Kyrpides N."/>
            <person name="Mavromatis K."/>
            <person name="Ivanova N."/>
            <person name="Brettin T."/>
            <person name="Detter J.C."/>
            <person name="Han C."/>
            <person name="Larimer F."/>
            <person name="Land M."/>
            <person name="Hauser L."/>
            <person name="Markowitz V."/>
            <person name="Cheng J.-F."/>
            <person name="Hugenholtz P."/>
            <person name="Woyke T."/>
            <person name="Wu D."/>
            <person name="Spring S."/>
            <person name="Schroeder M."/>
            <person name="Brambilla E."/>
            <person name="Klenk H.-P."/>
            <person name="Eisen J.A."/>
        </authorList>
    </citation>
    <scope>NUCLEOTIDE SEQUENCE [LARGE SCALE GENOMIC DNA]</scope>
    <source>
        <strain evidence="6">ATCC 49306 / DSM 6799 / DCB-1</strain>
    </source>
</reference>
<sequence>MEVGSLHRLGEKKMASQLLDVNISKKYSSMDVLDNLVFSVEENEFLVIVGPTGCGKTTLGNILSGIEKPTAGKVRIRGEIIDPHVHNISYVFQEPSCIPWYTMIEDVSMGLEIRGVDGAKAIQRAKDVIKLVDMAGFEDYYPWQISGGMKQRVAIARAYATNPDLLIMDEPFGHLDAQTRYLMQIEIMRIWEQEKKTVVFITNNIEEAVYLASRIIVLSKLPAHMKGEYTVDLPRPRDLTSPEFLEFRATITRECEIVE</sequence>
<dbReference type="PATRIC" id="fig|706587.4.peg.3660"/>
<dbReference type="InterPro" id="IPR017871">
    <property type="entry name" value="ABC_transporter-like_CS"/>
</dbReference>
<evidence type="ECO:0000256" key="3">
    <source>
        <dbReference type="ARBA" id="ARBA00022840"/>
    </source>
</evidence>
<dbReference type="InterPro" id="IPR003439">
    <property type="entry name" value="ABC_transporter-like_ATP-bd"/>
</dbReference>